<evidence type="ECO:0000256" key="1">
    <source>
        <dbReference type="ARBA" id="ARBA00022849"/>
    </source>
</evidence>
<dbReference type="PANTHER" id="PTHR43428:SF1">
    <property type="entry name" value="ARSENATE REDUCTASE"/>
    <property type="match status" value="1"/>
</dbReference>
<comment type="caution">
    <text evidence="3">The sequence shown here is derived from an EMBL/GenBank/DDBJ whole genome shotgun (WGS) entry which is preliminary data.</text>
</comment>
<dbReference type="RefSeq" id="WP_115594346.1">
    <property type="nucleotide sequence ID" value="NZ_QRHA01000014.1"/>
</dbReference>
<dbReference type="InterPro" id="IPR036196">
    <property type="entry name" value="Ptyr_pPase_sf"/>
</dbReference>
<dbReference type="Pfam" id="PF01451">
    <property type="entry name" value="LMWPc"/>
    <property type="match status" value="1"/>
</dbReference>
<dbReference type="OrthoDB" id="9793058at2"/>
<dbReference type="SMART" id="SM00226">
    <property type="entry name" value="LMWPc"/>
    <property type="match status" value="1"/>
</dbReference>
<name>A0A3D8M2Z4_9ALTE</name>
<dbReference type="EMBL" id="QRHA01000014">
    <property type="protein sequence ID" value="RDV24097.1"/>
    <property type="molecule type" value="Genomic_DNA"/>
</dbReference>
<keyword evidence="4" id="KW-1185">Reference proteome</keyword>
<dbReference type="Gene3D" id="3.40.50.2300">
    <property type="match status" value="1"/>
</dbReference>
<feature type="domain" description="Phosphotyrosine protein phosphatase I" evidence="2">
    <location>
        <begin position="1"/>
        <end position="136"/>
    </location>
</feature>
<evidence type="ECO:0000313" key="4">
    <source>
        <dbReference type="Proteomes" id="UP000256561"/>
    </source>
</evidence>
<dbReference type="SUPFAM" id="SSF52788">
    <property type="entry name" value="Phosphotyrosine protein phosphatases I"/>
    <property type="match status" value="1"/>
</dbReference>
<protein>
    <submittedName>
        <fullName evidence="3">Arsenate reductase ArsC</fullName>
    </submittedName>
</protein>
<dbReference type="Proteomes" id="UP000256561">
    <property type="component" value="Unassembled WGS sequence"/>
</dbReference>
<reference evidence="4" key="1">
    <citation type="submission" date="2018-08" db="EMBL/GenBank/DDBJ databases">
        <authorList>
            <person name="Zhang J."/>
            <person name="Du Z.-J."/>
        </authorList>
    </citation>
    <scope>NUCLEOTIDE SEQUENCE [LARGE SCALE GENOMIC DNA]</scope>
    <source>
        <strain evidence="4">KCTC 52655</strain>
    </source>
</reference>
<dbReference type="AlphaFoldDB" id="A0A3D8M2Z4"/>
<sequence length="156" mass="17371">MKILYICTHNRCRSILSEAITNHLGQGLIVAKSAGSQPVGEVHPLSIRYLQEAGIETQGLTSQSWDDFEGFEPDLVVTVCDSAAKETCPVWFGKSVQLHWGLEDPSKLSGDEQEIAKAFHRTIDLTRARVEALLKIARLDRSQWVASLEKLGARQR</sequence>
<gene>
    <name evidence="3" type="ORF">DXV75_15525</name>
</gene>
<accession>A0A3D8M2Z4</accession>
<keyword evidence="1" id="KW-0059">Arsenical resistance</keyword>
<organism evidence="3 4">
    <name type="scientific">Alteromonas aestuariivivens</name>
    <dbReference type="NCBI Taxonomy" id="1938339"/>
    <lineage>
        <taxon>Bacteria</taxon>
        <taxon>Pseudomonadati</taxon>
        <taxon>Pseudomonadota</taxon>
        <taxon>Gammaproteobacteria</taxon>
        <taxon>Alteromonadales</taxon>
        <taxon>Alteromonadaceae</taxon>
        <taxon>Alteromonas/Salinimonas group</taxon>
        <taxon>Alteromonas</taxon>
    </lineage>
</organism>
<dbReference type="CDD" id="cd16345">
    <property type="entry name" value="LMWP_ArsC"/>
    <property type="match status" value="1"/>
</dbReference>
<dbReference type="InterPro" id="IPR023485">
    <property type="entry name" value="Ptyr_pPase"/>
</dbReference>
<evidence type="ECO:0000259" key="2">
    <source>
        <dbReference type="SMART" id="SM00226"/>
    </source>
</evidence>
<evidence type="ECO:0000313" key="3">
    <source>
        <dbReference type="EMBL" id="RDV24097.1"/>
    </source>
</evidence>
<dbReference type="GO" id="GO:0046685">
    <property type="term" value="P:response to arsenic-containing substance"/>
    <property type="evidence" value="ECO:0007669"/>
    <property type="project" value="UniProtKB-KW"/>
</dbReference>
<proteinExistence type="predicted"/>
<dbReference type="PANTHER" id="PTHR43428">
    <property type="entry name" value="ARSENATE REDUCTASE"/>
    <property type="match status" value="1"/>
</dbReference>